<evidence type="ECO:0000313" key="2">
    <source>
        <dbReference type="Proteomes" id="UP000053732"/>
    </source>
</evidence>
<organism evidence="1 2">
    <name type="scientific">Penicillium camemberti (strain FM 013)</name>
    <dbReference type="NCBI Taxonomy" id="1429867"/>
    <lineage>
        <taxon>Eukaryota</taxon>
        <taxon>Fungi</taxon>
        <taxon>Dikarya</taxon>
        <taxon>Ascomycota</taxon>
        <taxon>Pezizomycotina</taxon>
        <taxon>Eurotiomycetes</taxon>
        <taxon>Eurotiomycetidae</taxon>
        <taxon>Eurotiales</taxon>
        <taxon>Aspergillaceae</taxon>
        <taxon>Penicillium</taxon>
    </lineage>
</organism>
<protein>
    <submittedName>
        <fullName evidence="1">Str. FM013</fullName>
    </submittedName>
</protein>
<gene>
    <name evidence="1" type="ORF">PCAMFM013_S035g000017</name>
</gene>
<keyword evidence="2" id="KW-1185">Reference proteome</keyword>
<dbReference type="EMBL" id="HG793168">
    <property type="protein sequence ID" value="CRL29322.1"/>
    <property type="molecule type" value="Genomic_DNA"/>
</dbReference>
<accession>A0A0G4PSG7</accession>
<sequence length="164" mass="18700">MPLEKYLNNEGVDEMDYEKRFLTACACFKSCLYEELRFLSLGDGLRSEIIPTLHKLVKLLKSIFVLGEQMARTCPDCRTVRNRPTDHFLAQFERMCSYRIMLPLTGAIVDLEANQLLPEPKASVDFYVSSDLDDCRADTSALLSSKKLPPHMTEDTPFHGISYP</sequence>
<evidence type="ECO:0000313" key="1">
    <source>
        <dbReference type="EMBL" id="CRL29322.1"/>
    </source>
</evidence>
<reference evidence="1 2" key="1">
    <citation type="journal article" date="2014" name="Nat. Commun.">
        <title>Multiple recent horizontal transfers of a large genomic region in cheese making fungi.</title>
        <authorList>
            <person name="Cheeseman K."/>
            <person name="Ropars J."/>
            <person name="Renault P."/>
            <person name="Dupont J."/>
            <person name="Gouzy J."/>
            <person name="Branca A."/>
            <person name="Abraham A.L."/>
            <person name="Ceppi M."/>
            <person name="Conseiller E."/>
            <person name="Debuchy R."/>
            <person name="Malagnac F."/>
            <person name="Goarin A."/>
            <person name="Silar P."/>
            <person name="Lacoste S."/>
            <person name="Sallet E."/>
            <person name="Bensimon A."/>
            <person name="Giraud T."/>
            <person name="Brygoo Y."/>
        </authorList>
    </citation>
    <scope>NUCLEOTIDE SEQUENCE [LARGE SCALE GENOMIC DNA]</scope>
    <source>
        <strain evidence="2">FM 013</strain>
    </source>
</reference>
<dbReference type="Proteomes" id="UP000053732">
    <property type="component" value="Unassembled WGS sequence"/>
</dbReference>
<dbReference type="AlphaFoldDB" id="A0A0G4PSG7"/>
<proteinExistence type="predicted"/>
<dbReference type="STRING" id="1429867.A0A0G4PSG7"/>
<name>A0A0G4PSG7_PENC3</name>